<accession>A0A2T0USJ0</accession>
<name>A0A2T0USJ0_9ACTN</name>
<gene>
    <name evidence="1" type="ORF">B0I28_102430</name>
</gene>
<dbReference type="RefSeq" id="WP_181245663.1">
    <property type="nucleotide sequence ID" value="NZ_PVTJ01000002.1"/>
</dbReference>
<sequence>MPAPPAAAAAPSPDAEIGADLVKAALAALWELDGALPANVRWQQWTDTEH</sequence>
<reference evidence="1 2" key="1">
    <citation type="submission" date="2018-03" db="EMBL/GenBank/DDBJ databases">
        <title>Genomic Encyclopedia of Type Strains, Phase III (KMG-III): the genomes of soil and plant-associated and newly described type strains.</title>
        <authorList>
            <person name="Whitman W."/>
        </authorList>
    </citation>
    <scope>NUCLEOTIDE SEQUENCE [LARGE SCALE GENOMIC DNA]</scope>
    <source>
        <strain evidence="1 2">CGMCC 4.7067</strain>
    </source>
</reference>
<evidence type="ECO:0000313" key="2">
    <source>
        <dbReference type="Proteomes" id="UP000238176"/>
    </source>
</evidence>
<evidence type="ECO:0000313" key="1">
    <source>
        <dbReference type="EMBL" id="PRY60818.1"/>
    </source>
</evidence>
<organism evidence="1 2">
    <name type="scientific">Glycomyces artemisiae</name>
    <dbReference type="NCBI Taxonomy" id="1076443"/>
    <lineage>
        <taxon>Bacteria</taxon>
        <taxon>Bacillati</taxon>
        <taxon>Actinomycetota</taxon>
        <taxon>Actinomycetes</taxon>
        <taxon>Glycomycetales</taxon>
        <taxon>Glycomycetaceae</taxon>
        <taxon>Glycomyces</taxon>
    </lineage>
</organism>
<dbReference type="AlphaFoldDB" id="A0A2T0USJ0"/>
<dbReference type="Proteomes" id="UP000238176">
    <property type="component" value="Unassembled WGS sequence"/>
</dbReference>
<comment type="caution">
    <text evidence="1">The sequence shown here is derived from an EMBL/GenBank/DDBJ whole genome shotgun (WGS) entry which is preliminary data.</text>
</comment>
<proteinExistence type="predicted"/>
<dbReference type="EMBL" id="PVTJ01000002">
    <property type="protein sequence ID" value="PRY60818.1"/>
    <property type="molecule type" value="Genomic_DNA"/>
</dbReference>
<keyword evidence="2" id="KW-1185">Reference proteome</keyword>
<protein>
    <submittedName>
        <fullName evidence="1">Uncharacterized protein</fullName>
    </submittedName>
</protein>